<dbReference type="EMBL" id="KC117376">
    <property type="protein sequence ID" value="AGC34293.1"/>
    <property type="molecule type" value="Genomic_DNA"/>
</dbReference>
<keyword evidence="3" id="KW-0812">Transmembrane</keyword>
<evidence type="ECO:0000256" key="2">
    <source>
        <dbReference type="SAM" id="MobiDB-lite"/>
    </source>
</evidence>
<evidence type="ECO:0000313" key="4">
    <source>
        <dbReference type="EMBL" id="AGC34293.1"/>
    </source>
</evidence>
<feature type="transmembrane region" description="Helical" evidence="3">
    <location>
        <begin position="499"/>
        <end position="520"/>
    </location>
</feature>
<keyword evidence="1" id="KW-0175">Coiled coil</keyword>
<feature type="coiled-coil region" evidence="1">
    <location>
        <begin position="43"/>
        <end position="70"/>
    </location>
</feature>
<sequence length="654" mass="69723">MSVEIKVDLDASQAYGELAQLEVLLKSLGHDMRDLDLNLGESLGGISDEIQQMVDALEDAEDRLGRMARDMSIAAEAWEDVDFGIHQFPSVEGGSSIGDDPPGRGDGAGKMAYDAATRRDVDLAQGIESLFGLDFGSVSKVDDIDADKFRDAIADFHNLVNHGETFNLKGASLPGDVQPMRGAEYVHDGRFGLEPASMAAKRRKYGADLDFEDFPAAGDFPKAPRVELMELFGFDKDSDASLANVLDGFEDRIKRIMPTMKKWWQLIALLIPLLIALVPQILGVVAALGAMAVAGAAVIGVGLLGHAQSMEESFAAAKREVQDFKRALFEVFQPTAQTFAPISGEFMDFAPTELESVARAMQDLVVYEDLIFNMFSGLSGGLEEFVNILVQNQVAIDHLSRKYGGLIGSGLLEFFEWLIQAAYRNQAVLDGLGRIIVKIAVALYNVSMAVSTVLTTFEPFFTILVWISELINSEIIIGLITMVSWLFVLGKMALFIKALYGAFMTLVTGMKIASAMMLGYQMTTWGAVAATLALVAAVGMLTLGASAVIGGIVTGGAMAGTGAATGAGGPNFAGGGVGPGAQVGGMGTTVVNNYNYNLENHGPMDSSTQQGFRSQFKRFEGESQAMKPPEVETSATSSKSNVENAPTDGSEGGN</sequence>
<name>L7TIS4_9CAUD</name>
<feature type="transmembrane region" description="Helical" evidence="3">
    <location>
        <begin position="263"/>
        <end position="282"/>
    </location>
</feature>
<protein>
    <submittedName>
        <fullName evidence="4">Tape measure</fullName>
    </submittedName>
</protein>
<dbReference type="RefSeq" id="YP_007379103.1">
    <property type="nucleotide sequence ID" value="NC_020159.1"/>
</dbReference>
<evidence type="ECO:0000256" key="1">
    <source>
        <dbReference type="SAM" id="Coils"/>
    </source>
</evidence>
<evidence type="ECO:0000256" key="3">
    <source>
        <dbReference type="SAM" id="Phobius"/>
    </source>
</evidence>
<feature type="transmembrane region" description="Helical" evidence="3">
    <location>
        <begin position="463"/>
        <end position="487"/>
    </location>
</feature>
<proteinExistence type="predicted"/>
<feature type="region of interest" description="Disordered" evidence="2">
    <location>
        <begin position="91"/>
        <end position="110"/>
    </location>
</feature>
<organism evidence="4 5">
    <name type="scientific">Halorubrum sodomense tailed virus 2</name>
    <dbReference type="NCBI Taxonomy" id="1262527"/>
    <lineage>
        <taxon>Viruses</taxon>
        <taxon>Duplodnaviria</taxon>
        <taxon>Heunggongvirae</taxon>
        <taxon>Uroviricota</taxon>
        <taxon>Caudoviricetes</taxon>
        <taxon>Thumleimavirales</taxon>
        <taxon>Hafunaviridae</taxon>
        <taxon>Mincapvirus</taxon>
        <taxon>Mincapvirus eilatense</taxon>
        <taxon>Mincapvirus HSTV2</taxon>
    </lineage>
</organism>
<feature type="transmembrane region" description="Helical" evidence="3">
    <location>
        <begin position="435"/>
        <end position="457"/>
    </location>
</feature>
<dbReference type="OrthoDB" id="6072at10239"/>
<feature type="transmembrane region" description="Helical" evidence="3">
    <location>
        <begin position="288"/>
        <end position="305"/>
    </location>
</feature>
<dbReference type="Proteomes" id="UP000011138">
    <property type="component" value="Segment"/>
</dbReference>
<reference evidence="4 5" key="1">
    <citation type="journal article" date="2013" name="J. Virol.">
        <title>Insights into head-tailed viruses infecting extremely halophilic archaea.</title>
        <authorList>
            <person name="Pietila M.K."/>
            <person name="Laurinmaki P."/>
            <person name="Russell D.A."/>
            <person name="Ko C.C."/>
            <person name="Jacobs-Sera D."/>
            <person name="Butcher S.J."/>
            <person name="Bamford D.H."/>
            <person name="Hendrix R.W."/>
        </authorList>
    </citation>
    <scope>NUCLEOTIDE SEQUENCE [LARGE SCALE GENOMIC DNA]</scope>
</reference>
<gene>
    <name evidence="4" type="primary">24</name>
    <name evidence="4" type="ORF">HSTV2_24</name>
</gene>
<accession>L7TIS4</accession>
<dbReference type="GeneID" id="14477161"/>
<keyword evidence="5" id="KW-1185">Reference proteome</keyword>
<keyword evidence="3" id="KW-0472">Membrane</keyword>
<keyword evidence="3" id="KW-1133">Transmembrane helix</keyword>
<dbReference type="KEGG" id="vg:14477161"/>
<feature type="compositionally biased region" description="Polar residues" evidence="2">
    <location>
        <begin position="633"/>
        <end position="644"/>
    </location>
</feature>
<feature type="region of interest" description="Disordered" evidence="2">
    <location>
        <begin position="600"/>
        <end position="654"/>
    </location>
</feature>
<evidence type="ECO:0000313" key="5">
    <source>
        <dbReference type="Proteomes" id="UP000011138"/>
    </source>
</evidence>
<feature type="transmembrane region" description="Helical" evidence="3">
    <location>
        <begin position="526"/>
        <end position="549"/>
    </location>
</feature>